<dbReference type="RefSeq" id="WP_124342986.1">
    <property type="nucleotide sequence ID" value="NZ_BHYL01000154.1"/>
</dbReference>
<evidence type="ECO:0000313" key="1">
    <source>
        <dbReference type="EMBL" id="GCD20478.1"/>
    </source>
</evidence>
<dbReference type="OrthoDB" id="1271623at2"/>
<dbReference type="AlphaFoldDB" id="A0A401V0L0"/>
<accession>A0A401V0L0</accession>
<dbReference type="EMBL" id="BHYL01000154">
    <property type="protein sequence ID" value="GCD20478.1"/>
    <property type="molecule type" value="Genomic_DNA"/>
</dbReference>
<comment type="caution">
    <text evidence="1">The sequence shown here is derived from an EMBL/GenBank/DDBJ whole genome shotgun (WGS) entry which is preliminary data.</text>
</comment>
<proteinExistence type="predicted"/>
<sequence length="108" mass="11200">MKVVDHEPSSWFLLESDGSLLLDVHVSQGPVSGSLLVALTDGEQDAYEHQGRSALTRLAARVQDSAPLAAASTSPYRSRDLTRVLGADVTAAVVAWRAGVDGGTVAGA</sequence>
<dbReference type="Proteomes" id="UP000288246">
    <property type="component" value="Unassembled WGS sequence"/>
</dbReference>
<organism evidence="1 2">
    <name type="scientific">Cellulomonas algicola</name>
    <dbReference type="NCBI Taxonomy" id="2071633"/>
    <lineage>
        <taxon>Bacteria</taxon>
        <taxon>Bacillati</taxon>
        <taxon>Actinomycetota</taxon>
        <taxon>Actinomycetes</taxon>
        <taxon>Micrococcales</taxon>
        <taxon>Cellulomonadaceae</taxon>
        <taxon>Cellulomonas</taxon>
    </lineage>
</organism>
<gene>
    <name evidence="1" type="ORF">CTKZ_20400</name>
</gene>
<evidence type="ECO:0000313" key="2">
    <source>
        <dbReference type="Proteomes" id="UP000288246"/>
    </source>
</evidence>
<protein>
    <submittedName>
        <fullName evidence="1">Uncharacterized protein</fullName>
    </submittedName>
</protein>
<name>A0A401V0L0_9CELL</name>
<keyword evidence="2" id="KW-1185">Reference proteome</keyword>
<reference evidence="1 2" key="1">
    <citation type="submission" date="2018-11" db="EMBL/GenBank/DDBJ databases">
        <title>Draft genome sequence of Cellulomonas takizawaensis strain TKZ-21.</title>
        <authorList>
            <person name="Yamamura H."/>
            <person name="Hayashi T."/>
            <person name="Hamada M."/>
            <person name="Serisawa Y."/>
            <person name="Matsuyama K."/>
            <person name="Nakagawa Y."/>
            <person name="Otoguro M."/>
            <person name="Yanagida F."/>
            <person name="Hayakawa M."/>
        </authorList>
    </citation>
    <scope>NUCLEOTIDE SEQUENCE [LARGE SCALE GENOMIC DNA]</scope>
    <source>
        <strain evidence="1 2">TKZ-21</strain>
    </source>
</reference>